<accession>A0AAU9D7F2</accession>
<dbReference type="EMBL" id="AP027059">
    <property type="protein sequence ID" value="BDU50508.1"/>
    <property type="molecule type" value="Genomic_DNA"/>
</dbReference>
<sequence length="1583" mass="174082">MKKLLLKILLFFLVTISALGAGSSSVIIFSPNGGESVKGVYYITWGTSLDVSTVKLDYSVDNGSTWKEIATDLNASYGYYPWDTSASTTDGTDGQIKVRITALKDQNGSDITGITDESDAGFTLNNFKPILLNPNSSSTNITWANDTTVSFLVENGEKVNNGDIEIQLNGIDKIESVTGGKTANPKLFSYTLDTRGATGNVVSGNGNYTLKILVKNHGNSERAVSSQSNAIDVENIYITSPIDSTTWSGTQNITWTGAETNANSYETQYSADGGTTWNSLGTGSTDNTMSINSNKILQLPANQAVGDKNVKIKLIAKNSSGFYAWTESELFKVSHRPVVNEVYAISTSSSAITQDSTISGHTAKIKWTATDPDLDTLKVNISYSVDGESYVLLAPGETNDGEYTFDSNNIPESTNVKIKVEATDNGADPNNGGPYVSSLESGTFEVKHTPTVSGVYAISTSSSAITQDSTISGHTAKIKWTATDPDGDTLKVNISYSVDGESYVLLAPGETNDGEYTFDSNNIPESTNVKIKVEATDNGAVPNNGGPYVSSSETTQFTTKHTPVITTWDIKNAGSSIKLGNSAKDWANKDSVFSWNVTDPDNDTFNVKLEYSQNSDFSNSTVIVTTSSAIGNYTWDSTSLTDGEYYVKLTATDNSANNYTISETSGKIVIDNADKPTVVVEQPIELNLTKDSNYGYKSDDIVWGKSGDKVTSKKVTFKITNNDIRSYNIGDVSYKIYYIKDSATPVLIEGTMTNTQLVAKDSEITETYDWDISALTDGNYKIKIEATTNNTALKNSSDNINSAENSNEFTILNHYPKFNKLTGLDKKIDLLQLGRIMKISWNSSDPDVIDTLKYHILYKKNSVSAWPLLTDTTSTEEKGIIIKNYNLSGYNWDTLGTSLTPDVYYDIRIISEDSNGNKRYLTKEKAIIVRQKPQVTLLSPAEGDSLSGSSEKISWYIVDPNNVSINKLKISLLDSTGTVISDLLDLSNSTDVTAQNGQFNFDTQGFNEGSYKIKVYAENSGGHNSEATSETGEYGYTESSYLKSFTIKHKPTIEVSSPVSGEVLSGTKNILWSAKDPDGDTLTLSIAYSLDSSTWNVLNSSISNNGSFSLNTKLIPESNNVSLKFIVSDGKTNYDGASELIVNNLKSIHKPSITILSPQESIVYKNQIKVSWNSYDPDGDSLTTKLSYIDDLGEHEIAGFVNGSNLSEDVLKSINTSTGEFKLKVTVNDGTSDVIKEINVTLDRNPEIFMISPVSQDIIKNIMTIKWKADNPNGDNNNVNEDMKISLLYSVNGGSNWLKLYEDLTQSKDLKKAGTDEYSYTFDTKLDNPVDKIQKHYEKGLKGIPDSKNVKIKIIVTDKNNDKFTATAETDLFTIANYIPIVRIADKPKENIIWYGKRDIRWEATSNTGIIEEDKNLNIKLYYSLYDKDNTVKTWKEITKKSTFNDGIYTWDTNTVADGKYYIKVEAQNRSGIGEDEFIIPVEINNSGIDLETKQFYNYPNPFKSSTTFKYRLPNDMKSVKIDLYSSQGQKIEMIEDLPNEAGVYRVPWIASGYSNGVYFARLVAIGYDGKEYIKIDKIALLK</sequence>
<keyword evidence="3" id="KW-1185">Reference proteome</keyword>
<protein>
    <submittedName>
        <fullName evidence="2">Uncharacterized protein</fullName>
    </submittedName>
</protein>
<keyword evidence="1" id="KW-0732">Signal</keyword>
<evidence type="ECO:0000313" key="2">
    <source>
        <dbReference type="EMBL" id="BDU50508.1"/>
    </source>
</evidence>
<name>A0AAU9D7F2_9FUSO</name>
<dbReference type="RefSeq" id="WP_307903375.1">
    <property type="nucleotide sequence ID" value="NZ_AP027059.1"/>
</dbReference>
<evidence type="ECO:0000313" key="3">
    <source>
        <dbReference type="Proteomes" id="UP001321582"/>
    </source>
</evidence>
<feature type="signal peptide" evidence="1">
    <location>
        <begin position="1"/>
        <end position="20"/>
    </location>
</feature>
<evidence type="ECO:0000256" key="1">
    <source>
        <dbReference type="SAM" id="SignalP"/>
    </source>
</evidence>
<reference evidence="2 3" key="1">
    <citation type="submission" date="2022-11" db="EMBL/GenBank/DDBJ databases">
        <title>Haliovirga abyssi gen. nov., sp. nov., a mesophilic fermentative bacterium isolated from the Iheya North hydrothermal field and the proposal of Haliovirgaceae fam. nov.</title>
        <authorList>
            <person name="Miyazaki U."/>
            <person name="Tame A."/>
            <person name="Miyazaki J."/>
            <person name="Takai K."/>
            <person name="Sawayama S."/>
            <person name="Kitajima M."/>
            <person name="Okamoto A."/>
            <person name="Nakagawa S."/>
        </authorList>
    </citation>
    <scope>NUCLEOTIDE SEQUENCE [LARGE SCALE GENOMIC DNA]</scope>
    <source>
        <strain evidence="2 3">IC12</strain>
    </source>
</reference>
<feature type="chain" id="PRO_5043369940" evidence="1">
    <location>
        <begin position="21"/>
        <end position="1583"/>
    </location>
</feature>
<dbReference type="KEGG" id="haby:HLVA_10770"/>
<gene>
    <name evidence="2" type="ORF">HLVA_10770</name>
</gene>
<organism evidence="2 3">
    <name type="scientific">Haliovirga abyssi</name>
    <dbReference type="NCBI Taxonomy" id="2996794"/>
    <lineage>
        <taxon>Bacteria</taxon>
        <taxon>Fusobacteriati</taxon>
        <taxon>Fusobacteriota</taxon>
        <taxon>Fusobacteriia</taxon>
        <taxon>Fusobacteriales</taxon>
        <taxon>Haliovirgaceae</taxon>
        <taxon>Haliovirga</taxon>
    </lineage>
</organism>
<dbReference type="Proteomes" id="UP001321582">
    <property type="component" value="Chromosome"/>
</dbReference>
<proteinExistence type="predicted"/>